<dbReference type="GO" id="GO:0046872">
    <property type="term" value="F:metal ion binding"/>
    <property type="evidence" value="ECO:0007669"/>
    <property type="project" value="UniProtKB-KW"/>
</dbReference>
<dbReference type="PANTHER" id="PTHR42796">
    <property type="entry name" value="FUMARYLACETOACETATE HYDROLASE DOMAIN-CONTAINING PROTEIN 2A-RELATED"/>
    <property type="match status" value="1"/>
</dbReference>
<evidence type="ECO:0000313" key="4">
    <source>
        <dbReference type="EMBL" id="CUS02836.2"/>
    </source>
</evidence>
<dbReference type="Proteomes" id="UP000215027">
    <property type="component" value="Chromosome I"/>
</dbReference>
<accession>A0A160SZJ4</accession>
<protein>
    <recommendedName>
        <fullName evidence="3">Fumarylacetoacetase-like C-terminal domain-containing protein</fullName>
    </recommendedName>
</protein>
<proteinExistence type="inferred from homology"/>
<gene>
    <name evidence="4" type="ORF">CFX0092_A0958</name>
</gene>
<name>A0A160SZJ4_9CHLR</name>
<dbReference type="Pfam" id="PF01557">
    <property type="entry name" value="FAA_hydrolase"/>
    <property type="match status" value="1"/>
</dbReference>
<reference evidence="4" key="1">
    <citation type="submission" date="2016-01" db="EMBL/GenBank/DDBJ databases">
        <authorList>
            <person name="Mcilroy J.S."/>
            <person name="Karst M S."/>
            <person name="Albertsen M."/>
        </authorList>
    </citation>
    <scope>NUCLEOTIDE SEQUENCE</scope>
    <source>
        <strain evidence="4">Cfx-K</strain>
    </source>
</reference>
<keyword evidence="2" id="KW-0479">Metal-binding</keyword>
<dbReference type="PANTHER" id="PTHR42796:SF4">
    <property type="entry name" value="FUMARYLACETOACETATE HYDROLASE DOMAIN-CONTAINING PROTEIN 2A"/>
    <property type="match status" value="1"/>
</dbReference>
<comment type="similarity">
    <text evidence="1">Belongs to the FAH family.</text>
</comment>
<keyword evidence="5" id="KW-1185">Reference proteome</keyword>
<dbReference type="EMBL" id="LN890655">
    <property type="protein sequence ID" value="CUS02836.2"/>
    <property type="molecule type" value="Genomic_DNA"/>
</dbReference>
<dbReference type="Gene3D" id="3.90.850.10">
    <property type="entry name" value="Fumarylacetoacetase-like, C-terminal domain"/>
    <property type="match status" value="1"/>
</dbReference>
<dbReference type="GO" id="GO:0019752">
    <property type="term" value="P:carboxylic acid metabolic process"/>
    <property type="evidence" value="ECO:0007669"/>
    <property type="project" value="UniProtKB-ARBA"/>
</dbReference>
<dbReference type="KEGG" id="pbf:CFX0092_A0958"/>
<feature type="domain" description="Fumarylacetoacetase-like C-terminal" evidence="3">
    <location>
        <begin position="76"/>
        <end position="286"/>
    </location>
</feature>
<evidence type="ECO:0000259" key="3">
    <source>
        <dbReference type="Pfam" id="PF01557"/>
    </source>
</evidence>
<dbReference type="OrthoDB" id="9805307at2"/>
<sequence length="290" mass="31119">MELLTFINDHGLPVVGLRRGDEIIDLSPCVSDLLSLIDGGSAALEQVRAYAEGATTTLPLAGVRLLAPIPVPRRNVMCVGKNYAAHTRESYEARGEAVEAIDYPVIFTKTTTCVNGPYDDIPYDAAVSEQIDYEAELAVIIGRRVKNATRDEAMAAVFGYTVLNDVTARDLQTLHKQFFKGKSLDGSCPMGPWIVTADAVPDPYALRITCRVNGQLRQDSAAETMTFDIPTIIGHLSRGMTLLPGDIIATGTPSGVGFAMKPPVFLRPGDVVECAIEGIGVIRNRVAGGE</sequence>
<dbReference type="InterPro" id="IPR051121">
    <property type="entry name" value="FAH"/>
</dbReference>
<dbReference type="GO" id="GO:0016853">
    <property type="term" value="F:isomerase activity"/>
    <property type="evidence" value="ECO:0007669"/>
    <property type="project" value="UniProtKB-ARBA"/>
</dbReference>
<dbReference type="InterPro" id="IPR011234">
    <property type="entry name" value="Fumarylacetoacetase-like_C"/>
</dbReference>
<dbReference type="FunFam" id="3.90.850.10:FF:000002">
    <property type="entry name" value="2-hydroxyhepta-2,4-diene-1,7-dioate isomerase"/>
    <property type="match status" value="1"/>
</dbReference>
<dbReference type="AlphaFoldDB" id="A0A160SZJ4"/>
<dbReference type="SUPFAM" id="SSF56529">
    <property type="entry name" value="FAH"/>
    <property type="match status" value="1"/>
</dbReference>
<dbReference type="InterPro" id="IPR036663">
    <property type="entry name" value="Fumarylacetoacetase_C_sf"/>
</dbReference>
<evidence type="ECO:0000313" key="5">
    <source>
        <dbReference type="Proteomes" id="UP000215027"/>
    </source>
</evidence>
<evidence type="ECO:0000256" key="2">
    <source>
        <dbReference type="ARBA" id="ARBA00022723"/>
    </source>
</evidence>
<organism evidence="4 5">
    <name type="scientific">Candidatus Promineifilum breve</name>
    <dbReference type="NCBI Taxonomy" id="1806508"/>
    <lineage>
        <taxon>Bacteria</taxon>
        <taxon>Bacillati</taxon>
        <taxon>Chloroflexota</taxon>
        <taxon>Ardenticatenia</taxon>
        <taxon>Candidatus Promineifilales</taxon>
        <taxon>Candidatus Promineifilaceae</taxon>
        <taxon>Candidatus Promineifilum</taxon>
    </lineage>
</organism>
<evidence type="ECO:0000256" key="1">
    <source>
        <dbReference type="ARBA" id="ARBA00010211"/>
    </source>
</evidence>